<dbReference type="GO" id="GO:0005886">
    <property type="term" value="C:plasma membrane"/>
    <property type="evidence" value="ECO:0007669"/>
    <property type="project" value="TreeGrafter"/>
</dbReference>
<dbReference type="OrthoDB" id="5297034at2"/>
<dbReference type="InterPro" id="IPR052959">
    <property type="entry name" value="Inner_membrane_assoc"/>
</dbReference>
<keyword evidence="1" id="KW-1133">Transmembrane helix</keyword>
<proteinExistence type="predicted"/>
<keyword evidence="1" id="KW-0812">Transmembrane</keyword>
<reference evidence="2 3" key="1">
    <citation type="submission" date="2018-06" db="EMBL/GenBank/DDBJ databases">
        <authorList>
            <consortium name="Pathogen Informatics"/>
            <person name="Doyle S."/>
        </authorList>
    </citation>
    <scope>NUCLEOTIDE SEQUENCE [LARGE SCALE GENOMIC DNA]</scope>
    <source>
        <strain evidence="2 3">NCTC10283</strain>
    </source>
</reference>
<dbReference type="AlphaFoldDB" id="A0A376BLM5"/>
<dbReference type="PANTHER" id="PTHR38598">
    <property type="entry name" value="INNER MEMBRANE PROTEIN YJCH"/>
    <property type="match status" value="1"/>
</dbReference>
<evidence type="ECO:0000256" key="1">
    <source>
        <dbReference type="SAM" id="Phobius"/>
    </source>
</evidence>
<name>A0A376BLM5_9NEIS</name>
<accession>A0A376BLM5</accession>
<dbReference type="PANTHER" id="PTHR38598:SF1">
    <property type="entry name" value="INNER MEMBRANE PROTEIN YJCH"/>
    <property type="match status" value="1"/>
</dbReference>
<feature type="transmembrane region" description="Helical" evidence="1">
    <location>
        <begin position="26"/>
        <end position="47"/>
    </location>
</feature>
<keyword evidence="1" id="KW-0472">Membrane</keyword>
<protein>
    <submittedName>
        <fullName evidence="2">Inner membrane protein yjcH</fullName>
    </submittedName>
</protein>
<dbReference type="Proteomes" id="UP000254209">
    <property type="component" value="Unassembled WGS sequence"/>
</dbReference>
<dbReference type="STRING" id="1120980.GCA_000745955_01685"/>
<keyword evidence="3" id="KW-1185">Reference proteome</keyword>
<evidence type="ECO:0000313" key="3">
    <source>
        <dbReference type="Proteomes" id="UP000254209"/>
    </source>
</evidence>
<dbReference type="EMBL" id="UFSO01000002">
    <property type="protein sequence ID" value="SSY70114.1"/>
    <property type="molecule type" value="Genomic_DNA"/>
</dbReference>
<dbReference type="RefSeq" id="WP_034293681.1">
    <property type="nucleotide sequence ID" value="NZ_CP091519.2"/>
</dbReference>
<evidence type="ECO:0000313" key="2">
    <source>
        <dbReference type="EMBL" id="SSY70114.1"/>
    </source>
</evidence>
<gene>
    <name evidence="2" type="primary">yjcH</name>
    <name evidence="2" type="ORF">NCTC10283_00178</name>
</gene>
<dbReference type="InterPro" id="IPR007436">
    <property type="entry name" value="DUF485"/>
</dbReference>
<dbReference type="Pfam" id="PF04341">
    <property type="entry name" value="DUF485"/>
    <property type="match status" value="1"/>
</dbReference>
<organism evidence="2 3">
    <name type="scientific">Alysiella crassa</name>
    <dbReference type="NCBI Taxonomy" id="153491"/>
    <lineage>
        <taxon>Bacteria</taxon>
        <taxon>Pseudomonadati</taxon>
        <taxon>Pseudomonadota</taxon>
        <taxon>Betaproteobacteria</taxon>
        <taxon>Neisseriales</taxon>
        <taxon>Neisseriaceae</taxon>
        <taxon>Alysiella</taxon>
    </lineage>
</organism>
<feature type="transmembrane region" description="Helical" evidence="1">
    <location>
        <begin position="67"/>
        <end position="87"/>
    </location>
</feature>
<sequence length="108" mass="12203">MTQEQQLAKQVLAHPKFQRMAKQKSILGWTFSAIMFFVYVGFIWVIGTDPKLLGTQVHEGSIITLGIYAGVAMIIFAFLITLVYVWLANGKYEDMTQEVVKEVMGAQK</sequence>